<evidence type="ECO:0008006" key="8">
    <source>
        <dbReference type="Google" id="ProtNLM"/>
    </source>
</evidence>
<name>A0A835U0E1_9PASS</name>
<evidence type="ECO:0000313" key="6">
    <source>
        <dbReference type="EMBL" id="KAI1233013.1"/>
    </source>
</evidence>
<evidence type="ECO:0000256" key="2">
    <source>
        <dbReference type="ARBA" id="ARBA00022737"/>
    </source>
</evidence>
<protein>
    <recommendedName>
        <fullName evidence="8">GNB1L protein</fullName>
    </recommendedName>
</protein>
<feature type="repeat" description="WD" evidence="3">
    <location>
        <begin position="389"/>
        <end position="430"/>
    </location>
</feature>
<dbReference type="SMART" id="SM00320">
    <property type="entry name" value="WD40"/>
    <property type="match status" value="5"/>
</dbReference>
<dbReference type="PROSITE" id="PS50294">
    <property type="entry name" value="WD_REPEATS_REGION"/>
    <property type="match status" value="1"/>
</dbReference>
<keyword evidence="7" id="KW-1185">Reference proteome</keyword>
<dbReference type="PANTHER" id="PTHR19854">
    <property type="entry name" value="TRANSDUCIN BETA-LIKE 3"/>
    <property type="match status" value="1"/>
</dbReference>
<organism evidence="5">
    <name type="scientific">Lamprotornis superbus</name>
    <dbReference type="NCBI Taxonomy" id="245042"/>
    <lineage>
        <taxon>Eukaryota</taxon>
        <taxon>Metazoa</taxon>
        <taxon>Chordata</taxon>
        <taxon>Craniata</taxon>
        <taxon>Vertebrata</taxon>
        <taxon>Euteleostomi</taxon>
        <taxon>Archelosauria</taxon>
        <taxon>Archosauria</taxon>
        <taxon>Dinosauria</taxon>
        <taxon>Saurischia</taxon>
        <taxon>Theropoda</taxon>
        <taxon>Coelurosauria</taxon>
        <taxon>Aves</taxon>
        <taxon>Neognathae</taxon>
        <taxon>Neoaves</taxon>
        <taxon>Telluraves</taxon>
        <taxon>Australaves</taxon>
        <taxon>Passeriformes</taxon>
        <taxon>Sturnidae</taxon>
        <taxon>Lamprotornis</taxon>
    </lineage>
</organism>
<dbReference type="EMBL" id="JADDUC010000008">
    <property type="protein sequence ID" value="KAG0132368.1"/>
    <property type="molecule type" value="Genomic_DNA"/>
</dbReference>
<dbReference type="OrthoDB" id="7668193at2759"/>
<feature type="repeat" description="WD" evidence="3">
    <location>
        <begin position="476"/>
        <end position="517"/>
    </location>
</feature>
<gene>
    <name evidence="6" type="ORF">IHE44_0006203</name>
    <name evidence="5" type="ORF">IHE44_013247</name>
</gene>
<reference evidence="6 7" key="2">
    <citation type="journal article" date="2021" name="J. Hered.">
        <title>Feather Gene Expression Elucidates the Developmental Basis of Plumage Iridescence in African Starlings.</title>
        <authorList>
            <person name="Rubenstein D.R."/>
            <person name="Corvelo A."/>
            <person name="MacManes M.D."/>
            <person name="Maia R."/>
            <person name="Narzisi G."/>
            <person name="Rousaki A."/>
            <person name="Vandenabeele P."/>
            <person name="Shawkey M.D."/>
            <person name="Solomon J."/>
        </authorList>
    </citation>
    <scope>NUCLEOTIDE SEQUENCE [LARGE SCALE GENOMIC DNA]</scope>
    <source>
        <strain evidence="6">SS15</strain>
    </source>
</reference>
<dbReference type="Proteomes" id="UP000618051">
    <property type="component" value="Unassembled WGS sequence"/>
</dbReference>
<dbReference type="InterPro" id="IPR001680">
    <property type="entry name" value="WD40_rpt"/>
</dbReference>
<dbReference type="PANTHER" id="PTHR19854:SF1">
    <property type="entry name" value="GUANINE NUCLEOTIDE-BINDING PROTEIN SUBUNIT BETA-LIKE PROTEIN 1"/>
    <property type="match status" value="1"/>
</dbReference>
<dbReference type="InterPro" id="IPR036322">
    <property type="entry name" value="WD40_repeat_dom_sf"/>
</dbReference>
<evidence type="ECO:0000256" key="4">
    <source>
        <dbReference type="SAM" id="MobiDB-lite"/>
    </source>
</evidence>
<comment type="caution">
    <text evidence="5">The sequence shown here is derived from an EMBL/GenBank/DDBJ whole genome shotgun (WGS) entry which is preliminary data.</text>
</comment>
<reference evidence="6" key="3">
    <citation type="submission" date="2022-01" db="EMBL/GenBank/DDBJ databases">
        <authorList>
            <person name="Rubenstein D.R."/>
        </authorList>
    </citation>
    <scope>NUCLEOTIDE SEQUENCE</scope>
    <source>
        <strain evidence="6">SS15</strain>
        <tissue evidence="6">Liver</tissue>
    </source>
</reference>
<feature type="region of interest" description="Disordered" evidence="4">
    <location>
        <begin position="1"/>
        <end position="26"/>
    </location>
</feature>
<evidence type="ECO:0000256" key="1">
    <source>
        <dbReference type="ARBA" id="ARBA00022574"/>
    </source>
</evidence>
<sequence length="517" mass="56508">PDGAPTTKPRSVPARRGAAAAGTDSACAPLAGPVTSRAWLRVRPCPPGSRGDRRITAITHPPRQLEGCSFTAPMALPPPDPQFVLRGTTAPVHTLHFSCGGPEPDIPLLFSGSENGFIHVWNLKTHRVDTALDGHGGKSVCCVETMGGKDRLLSFILLEVILLIKSQLDHINLQQFLLCPLCGLLALPAWEQHKSSGTGLCQGVWGELRSYLGCCCCCSGLGCFSHSVSLSNRCQSLSIVSPQTQFELQPCRQPGFLRLQLMDNLFYCNSQGRDQRICLWDLAEGRTSVTDSVFTEHVGFCRCSLLKVAQGRWLMAMAGRSLEEVQILELPSKTSVCTLKPEVGAKLGMPMCLKLWQPSCGSQPVLLAGYEDGSVVLWNVSMGKALSQLVCHQEPVMSLDFDSEKAKGISGSSEKVLSIWSLNEQQNLQVYKTHELVNAGISDITIRPDKKILATAGWDHRIRIFGWKKLKPLAVLDYHTATVHCVSFSDHSNPRERLLAAGSKDQRISVWSIYAQT</sequence>
<accession>A0A835U0E1</accession>
<dbReference type="InterPro" id="IPR015943">
    <property type="entry name" value="WD40/YVTN_repeat-like_dom_sf"/>
</dbReference>
<dbReference type="Pfam" id="PF00400">
    <property type="entry name" value="WD40"/>
    <property type="match status" value="3"/>
</dbReference>
<dbReference type="SUPFAM" id="SSF50978">
    <property type="entry name" value="WD40 repeat-like"/>
    <property type="match status" value="1"/>
</dbReference>
<dbReference type="AlphaFoldDB" id="A0A835U0E1"/>
<reference evidence="5" key="1">
    <citation type="submission" date="2020-10" db="EMBL/GenBank/DDBJ databases">
        <title>Feather gene expression reveals the developmental basis of iridescence in African starlings.</title>
        <authorList>
            <person name="Rubenstein D.R."/>
        </authorList>
    </citation>
    <scope>NUCLEOTIDE SEQUENCE</scope>
    <source>
        <strain evidence="5">SS15</strain>
        <tissue evidence="5">Liver</tissue>
    </source>
</reference>
<evidence type="ECO:0000256" key="3">
    <source>
        <dbReference type="PROSITE-ProRule" id="PRU00221"/>
    </source>
</evidence>
<feature type="non-terminal residue" evidence="5">
    <location>
        <position position="517"/>
    </location>
</feature>
<proteinExistence type="predicted"/>
<evidence type="ECO:0000313" key="5">
    <source>
        <dbReference type="EMBL" id="KAG0132368.1"/>
    </source>
</evidence>
<keyword evidence="1 3" id="KW-0853">WD repeat</keyword>
<dbReference type="Gene3D" id="2.130.10.10">
    <property type="entry name" value="YVTN repeat-like/Quinoprotein amine dehydrogenase"/>
    <property type="match status" value="2"/>
</dbReference>
<dbReference type="EMBL" id="JADDUC020000020">
    <property type="protein sequence ID" value="KAI1233013.1"/>
    <property type="molecule type" value="Genomic_DNA"/>
</dbReference>
<dbReference type="PROSITE" id="PS50082">
    <property type="entry name" value="WD_REPEATS_2"/>
    <property type="match status" value="2"/>
</dbReference>
<evidence type="ECO:0000313" key="7">
    <source>
        <dbReference type="Proteomes" id="UP000618051"/>
    </source>
</evidence>
<keyword evidence="2" id="KW-0677">Repeat</keyword>